<accession>A0ACB6Z978</accession>
<dbReference type="Proteomes" id="UP000886501">
    <property type="component" value="Unassembled WGS sequence"/>
</dbReference>
<comment type="caution">
    <text evidence="1">The sequence shown here is derived from an EMBL/GenBank/DDBJ whole genome shotgun (WGS) entry which is preliminary data.</text>
</comment>
<gene>
    <name evidence="1" type="ORF">BDM02DRAFT_3100075</name>
</gene>
<protein>
    <submittedName>
        <fullName evidence="1">Uncharacterized protein</fullName>
    </submittedName>
</protein>
<proteinExistence type="predicted"/>
<name>A0ACB6Z978_THEGA</name>
<evidence type="ECO:0000313" key="2">
    <source>
        <dbReference type="Proteomes" id="UP000886501"/>
    </source>
</evidence>
<reference evidence="1" key="1">
    <citation type="submission" date="2019-10" db="EMBL/GenBank/DDBJ databases">
        <authorList>
            <consortium name="DOE Joint Genome Institute"/>
            <person name="Kuo A."/>
            <person name="Miyauchi S."/>
            <person name="Kiss E."/>
            <person name="Drula E."/>
            <person name="Kohler A."/>
            <person name="Sanchez-Garcia M."/>
            <person name="Andreopoulos B."/>
            <person name="Barry K.W."/>
            <person name="Bonito G."/>
            <person name="Buee M."/>
            <person name="Carver A."/>
            <person name="Chen C."/>
            <person name="Cichocki N."/>
            <person name="Clum A."/>
            <person name="Culley D."/>
            <person name="Crous P.W."/>
            <person name="Fauchery L."/>
            <person name="Girlanda M."/>
            <person name="Hayes R."/>
            <person name="Keri Z."/>
            <person name="Labutti K."/>
            <person name="Lipzen A."/>
            <person name="Lombard V."/>
            <person name="Magnuson J."/>
            <person name="Maillard F."/>
            <person name="Morin E."/>
            <person name="Murat C."/>
            <person name="Nolan M."/>
            <person name="Ohm R."/>
            <person name="Pangilinan J."/>
            <person name="Pereira M."/>
            <person name="Perotto S."/>
            <person name="Peter M."/>
            <person name="Riley R."/>
            <person name="Sitrit Y."/>
            <person name="Stielow B."/>
            <person name="Szollosi G."/>
            <person name="Zifcakova L."/>
            <person name="Stursova M."/>
            <person name="Spatafora J.W."/>
            <person name="Tedersoo L."/>
            <person name="Vaario L.-M."/>
            <person name="Yamada A."/>
            <person name="Yan M."/>
            <person name="Wang P."/>
            <person name="Xu J."/>
            <person name="Bruns T."/>
            <person name="Baldrian P."/>
            <person name="Vilgalys R."/>
            <person name="Henrissat B."/>
            <person name="Grigoriev I.V."/>
            <person name="Hibbett D."/>
            <person name="Nagy L.G."/>
            <person name="Martin F.M."/>
        </authorList>
    </citation>
    <scope>NUCLEOTIDE SEQUENCE</scope>
    <source>
        <strain evidence="1">P2</strain>
    </source>
</reference>
<sequence>MYPSLAPTEPTTSTPAKTMLSNLPAMLLASTVGIPTSGNFSGQRSSGILISTRDPLSIPITTANFRRFVSKVGPIFWLQDRIEEILTWKRGWKVTTVWMAVYAFLCFFPRLILLIPNTLLVAILLSTYPTRVADGSQDAKNGVSPAPSPQVFEGTAVWQANLQGIQNLMGFVSDVDDAILSLLPHLTYQTPYTPLLLTTSVITLLLSIPLVYLVPFRLAALFLGLFPFFFTHPFAQSTLLPAVNTTVISPSWKAGFSWFYRILDDDKLEDKHWRAELRQVEVFENERWNPHSREASGSTASAISGLSGSGLIGWGKYNLKSGERKAWTRGRDGWSGVAEGGDVSSCLTFALDEGWSFVETEDWRPDITGSWSPCGADDSGWIYTNDAWLDPRPTPLEEWKTLTGGMTRRRRWTHRIYYTGSPTDTRSFEFE</sequence>
<dbReference type="EMBL" id="MU118062">
    <property type="protein sequence ID" value="KAF9646284.1"/>
    <property type="molecule type" value="Genomic_DNA"/>
</dbReference>
<evidence type="ECO:0000313" key="1">
    <source>
        <dbReference type="EMBL" id="KAF9646284.1"/>
    </source>
</evidence>
<reference evidence="1" key="2">
    <citation type="journal article" date="2020" name="Nat. Commun.">
        <title>Large-scale genome sequencing of mycorrhizal fungi provides insights into the early evolution of symbiotic traits.</title>
        <authorList>
            <person name="Miyauchi S."/>
            <person name="Kiss E."/>
            <person name="Kuo A."/>
            <person name="Drula E."/>
            <person name="Kohler A."/>
            <person name="Sanchez-Garcia M."/>
            <person name="Morin E."/>
            <person name="Andreopoulos B."/>
            <person name="Barry K.W."/>
            <person name="Bonito G."/>
            <person name="Buee M."/>
            <person name="Carver A."/>
            <person name="Chen C."/>
            <person name="Cichocki N."/>
            <person name="Clum A."/>
            <person name="Culley D."/>
            <person name="Crous P.W."/>
            <person name="Fauchery L."/>
            <person name="Girlanda M."/>
            <person name="Hayes R.D."/>
            <person name="Keri Z."/>
            <person name="LaButti K."/>
            <person name="Lipzen A."/>
            <person name="Lombard V."/>
            <person name="Magnuson J."/>
            <person name="Maillard F."/>
            <person name="Murat C."/>
            <person name="Nolan M."/>
            <person name="Ohm R.A."/>
            <person name="Pangilinan J."/>
            <person name="Pereira M.F."/>
            <person name="Perotto S."/>
            <person name="Peter M."/>
            <person name="Pfister S."/>
            <person name="Riley R."/>
            <person name="Sitrit Y."/>
            <person name="Stielow J.B."/>
            <person name="Szollosi G."/>
            <person name="Zifcakova L."/>
            <person name="Stursova M."/>
            <person name="Spatafora J.W."/>
            <person name="Tedersoo L."/>
            <person name="Vaario L.M."/>
            <person name="Yamada A."/>
            <person name="Yan M."/>
            <person name="Wang P."/>
            <person name="Xu J."/>
            <person name="Bruns T."/>
            <person name="Baldrian P."/>
            <person name="Vilgalys R."/>
            <person name="Dunand C."/>
            <person name="Henrissat B."/>
            <person name="Grigoriev I.V."/>
            <person name="Hibbett D."/>
            <person name="Nagy L.G."/>
            <person name="Martin F.M."/>
        </authorList>
    </citation>
    <scope>NUCLEOTIDE SEQUENCE</scope>
    <source>
        <strain evidence="1">P2</strain>
    </source>
</reference>
<organism evidence="1 2">
    <name type="scientific">Thelephora ganbajun</name>
    <name type="common">Ganba fungus</name>
    <dbReference type="NCBI Taxonomy" id="370292"/>
    <lineage>
        <taxon>Eukaryota</taxon>
        <taxon>Fungi</taxon>
        <taxon>Dikarya</taxon>
        <taxon>Basidiomycota</taxon>
        <taxon>Agaricomycotina</taxon>
        <taxon>Agaricomycetes</taxon>
        <taxon>Thelephorales</taxon>
        <taxon>Thelephoraceae</taxon>
        <taxon>Thelephora</taxon>
    </lineage>
</organism>
<keyword evidence="2" id="KW-1185">Reference proteome</keyword>